<dbReference type="AlphaFoldDB" id="A0A369KBW5"/>
<comment type="caution">
    <text evidence="1">The sequence shown here is derived from an EMBL/GenBank/DDBJ whole genome shotgun (WGS) entry which is preliminary data.</text>
</comment>
<sequence>MPATSDIPQDIIYVILDNLHDNHQALSACASTARSFRTYAQKLLFATIKIELPPYSTRTDHIRDLHNILMRNPLLIDHIRHVVLLLHYFHVGNSQSFPAFHHDDDGGRSKLLPTIRLLRRLRKLTIDPFVGLAVATWNEFSEDLRSEILAVIWLPNVIDFSLSGINSFPASFLLQCPHLKRISWRVQRMRVREEVPLLSVDEPSADGMLKYYDTSDIDTLSEIVAAISRNPSGHLTFKHLEGLNIELWSPNHYTDCQDVLTMCAMSLSFLSVSIIEENLGELTFPLLSLTIYNTFILIDVMLNITNMQALRSFQIDLSYLNRSADIRAWLEIFLSSKLPNTGVLQRFTVRLPDYTPLWIHIDDVLVDATRLAKVHIDIRLNHMPPQFLVGAFPRLAERGDSSIYIDEDLFFMS</sequence>
<protein>
    <recommendedName>
        <fullName evidence="3">F-box domain-containing protein</fullName>
    </recommendedName>
</protein>
<evidence type="ECO:0008006" key="3">
    <source>
        <dbReference type="Google" id="ProtNLM"/>
    </source>
</evidence>
<dbReference type="OrthoDB" id="2788229at2759"/>
<evidence type="ECO:0000313" key="2">
    <source>
        <dbReference type="Proteomes" id="UP000076154"/>
    </source>
</evidence>
<dbReference type="EMBL" id="LUEZ02000005">
    <property type="protein sequence ID" value="RDB30357.1"/>
    <property type="molecule type" value="Genomic_DNA"/>
</dbReference>
<dbReference type="InParanoid" id="A0A369KBW5"/>
<name>A0A369KBW5_HYPMA</name>
<reference evidence="1" key="1">
    <citation type="submission" date="2018-04" db="EMBL/GenBank/DDBJ databases">
        <title>Whole genome sequencing of Hypsizygus marmoreus.</title>
        <authorList>
            <person name="Choi I.-G."/>
            <person name="Min B."/>
            <person name="Kim J.-G."/>
            <person name="Kim S."/>
            <person name="Oh Y.-L."/>
            <person name="Kong W.-S."/>
            <person name="Park H."/>
            <person name="Jeong J."/>
            <person name="Song E.-S."/>
        </authorList>
    </citation>
    <scope>NUCLEOTIDE SEQUENCE [LARGE SCALE GENOMIC DNA]</scope>
    <source>
        <strain evidence="1">51987-8</strain>
    </source>
</reference>
<organism evidence="1 2">
    <name type="scientific">Hypsizygus marmoreus</name>
    <name type="common">White beech mushroom</name>
    <name type="synonym">Agaricus marmoreus</name>
    <dbReference type="NCBI Taxonomy" id="39966"/>
    <lineage>
        <taxon>Eukaryota</taxon>
        <taxon>Fungi</taxon>
        <taxon>Dikarya</taxon>
        <taxon>Basidiomycota</taxon>
        <taxon>Agaricomycotina</taxon>
        <taxon>Agaricomycetes</taxon>
        <taxon>Agaricomycetidae</taxon>
        <taxon>Agaricales</taxon>
        <taxon>Tricholomatineae</taxon>
        <taxon>Lyophyllaceae</taxon>
        <taxon>Hypsizygus</taxon>
    </lineage>
</organism>
<keyword evidence="2" id="KW-1185">Reference proteome</keyword>
<accession>A0A369KBW5</accession>
<gene>
    <name evidence="1" type="ORF">Hypma_007038</name>
</gene>
<evidence type="ECO:0000313" key="1">
    <source>
        <dbReference type="EMBL" id="RDB30357.1"/>
    </source>
</evidence>
<proteinExistence type="predicted"/>
<dbReference type="Proteomes" id="UP000076154">
    <property type="component" value="Unassembled WGS sequence"/>
</dbReference>